<keyword evidence="2" id="KW-1185">Reference proteome</keyword>
<dbReference type="GeneID" id="75692139"/>
<organism evidence="1 2">
    <name type="scientific">uncultured phage cr30_1</name>
    <dbReference type="NCBI Taxonomy" id="2986411"/>
    <lineage>
        <taxon>Viruses</taxon>
        <taxon>Duplodnaviria</taxon>
        <taxon>Heunggongvirae</taxon>
        <taxon>Uroviricota</taxon>
        <taxon>Caudoviricetes</taxon>
        <taxon>Crassvirales</taxon>
        <taxon>Suoliviridae</taxon>
        <taxon>Boorivirinae</taxon>
        <taxon>Cohcovirus</taxon>
        <taxon>Cohcovirus splanchnicus</taxon>
    </lineage>
</organism>
<sequence length="68" mass="7696">MMNEPKYLEMIRQGVVNINGDDFKIIRAYDGCRGCYFRQFENFSGCLNNVAQGICCSAGGHILRKISE</sequence>
<accession>A0AAE7RUN8</accession>
<dbReference type="Proteomes" id="UP000827388">
    <property type="component" value="Segment"/>
</dbReference>
<dbReference type="EMBL" id="MZ130475">
    <property type="protein sequence ID" value="QWM89085.1"/>
    <property type="molecule type" value="Genomic_DNA"/>
</dbReference>
<gene>
    <name evidence="1" type="primary">gp_05785</name>
</gene>
<name>A0AAE7RUN8_9CAUD</name>
<reference evidence="1 2" key="1">
    <citation type="submission" date="2021-04" db="EMBL/GenBank/DDBJ databases">
        <authorList>
            <person name="Shkoporov A.N."/>
            <person name="Stockdale S.R."/>
            <person name="Guerin E."/>
            <person name="Ross R.P."/>
            <person name="Hill C."/>
        </authorList>
    </citation>
    <scope>NUCLEOTIDE SEQUENCE [LARGE SCALE GENOMIC DNA]</scope>
    <source>
        <strain evidence="2">cr30_1</strain>
    </source>
</reference>
<evidence type="ECO:0000313" key="1">
    <source>
        <dbReference type="EMBL" id="QWM89085.1"/>
    </source>
</evidence>
<proteinExistence type="predicted"/>
<dbReference type="KEGG" id="vg:75692139"/>
<dbReference type="RefSeq" id="YP_010358657.1">
    <property type="nucleotide sequence ID" value="NC_062765.1"/>
</dbReference>
<evidence type="ECO:0000313" key="2">
    <source>
        <dbReference type="Proteomes" id="UP000827388"/>
    </source>
</evidence>
<protein>
    <submittedName>
        <fullName evidence="1">Uncharacterized protein</fullName>
    </submittedName>
</protein>